<dbReference type="InterPro" id="IPR017853">
    <property type="entry name" value="GH"/>
</dbReference>
<dbReference type="SUPFAM" id="SSF51445">
    <property type="entry name" value="(Trans)glycosidases"/>
    <property type="match status" value="1"/>
</dbReference>
<comment type="similarity">
    <text evidence="1">Belongs to the glycosyl hydrolase 5 (cellulase A) family.</text>
</comment>
<dbReference type="InterPro" id="IPR013780">
    <property type="entry name" value="Glyco_hydro_b"/>
</dbReference>
<dbReference type="InterPro" id="IPR001547">
    <property type="entry name" value="Glyco_hydro_5"/>
</dbReference>
<dbReference type="Pfam" id="PF18564">
    <property type="entry name" value="Glyco_hydro_5_C"/>
    <property type="match status" value="1"/>
</dbReference>
<dbReference type="Pfam" id="PF00150">
    <property type="entry name" value="Cellulase"/>
    <property type="match status" value="1"/>
</dbReference>
<name>A0AAD6ISQ1_DREDA</name>
<evidence type="ECO:0000313" key="7">
    <source>
        <dbReference type="EMBL" id="KAJ6257269.1"/>
    </source>
</evidence>
<keyword evidence="3" id="KW-0326">Glycosidase</keyword>
<feature type="region of interest" description="Disordered" evidence="4">
    <location>
        <begin position="728"/>
        <end position="753"/>
    </location>
</feature>
<feature type="domain" description="Glycoside hydrolase family 5 C-terminal" evidence="6">
    <location>
        <begin position="666"/>
        <end position="727"/>
    </location>
</feature>
<feature type="compositionally biased region" description="Basic and acidic residues" evidence="4">
    <location>
        <begin position="738"/>
        <end position="752"/>
    </location>
</feature>
<keyword evidence="2" id="KW-0378">Hydrolase</keyword>
<dbReference type="EMBL" id="JAQGDS010000011">
    <property type="protein sequence ID" value="KAJ6257269.1"/>
    <property type="molecule type" value="Genomic_DNA"/>
</dbReference>
<dbReference type="GO" id="GO:0008422">
    <property type="term" value="F:beta-glucosidase activity"/>
    <property type="evidence" value="ECO:0007669"/>
    <property type="project" value="TreeGrafter"/>
</dbReference>
<dbReference type="InterPro" id="IPR041036">
    <property type="entry name" value="GH5_C"/>
</dbReference>
<dbReference type="InterPro" id="IPR052066">
    <property type="entry name" value="Glycosphingolipid_Hydrolases"/>
</dbReference>
<dbReference type="GO" id="GO:1901136">
    <property type="term" value="P:carbohydrate derivative catabolic process"/>
    <property type="evidence" value="ECO:0007669"/>
    <property type="project" value="UniProtKB-ARBA"/>
</dbReference>
<evidence type="ECO:0000256" key="1">
    <source>
        <dbReference type="ARBA" id="ARBA00005641"/>
    </source>
</evidence>
<accession>A0AAD6ISQ1</accession>
<dbReference type="AlphaFoldDB" id="A0AAD6ISQ1"/>
<dbReference type="GO" id="GO:0000272">
    <property type="term" value="P:polysaccharide catabolic process"/>
    <property type="evidence" value="ECO:0007669"/>
    <property type="project" value="InterPro"/>
</dbReference>
<feature type="domain" description="Glycoside hydrolase family 5" evidence="5">
    <location>
        <begin position="79"/>
        <end position="268"/>
    </location>
</feature>
<evidence type="ECO:0000259" key="5">
    <source>
        <dbReference type="Pfam" id="PF00150"/>
    </source>
</evidence>
<evidence type="ECO:0000256" key="2">
    <source>
        <dbReference type="ARBA" id="ARBA00022801"/>
    </source>
</evidence>
<comment type="caution">
    <text evidence="7">The sequence shown here is derived from an EMBL/GenBank/DDBJ whole genome shotgun (WGS) entry which is preliminary data.</text>
</comment>
<evidence type="ECO:0000313" key="8">
    <source>
        <dbReference type="Proteomes" id="UP001221413"/>
    </source>
</evidence>
<evidence type="ECO:0000256" key="4">
    <source>
        <dbReference type="SAM" id="MobiDB-lite"/>
    </source>
</evidence>
<dbReference type="PANTHER" id="PTHR31308">
    <property type="match status" value="1"/>
</dbReference>
<sequence>MDESFIAAPACAIGPARRLQSHPRLDSFRDAEGRHVLLRGFNVEATGKHPIGAPVIGTPEFYDSDNISYVGRPFRTIEQADEWFRRMAKWGVNIVRFIVVWEALEPKKLGEYDEKYIDYITAVIASAREHGITVFIDGHQDTWSRFSGGSGAPQWTFQLAGLDPKKFRATAAAAFYSPESEDAPEDERRFKSPSDRLWPTNYGKFAVLTMFTLFFGGEKWAPNCVTPDGENVGTVLRRAYCNAYAHLATRLKHLDNIIGFDPMNEPTPGYIGLHALEEFDENVYLHLGLMPNALQGMALAGGARVRDVYIYRRSWPGPSVRPLYPEVNLNSKHHKAWVGPDIWKDLGVYELSPKGNPIMGKKGYQYFKYDHDTGEPVNFEREYYVPFVRQYQAAIKKALEGGKAGDWMFVEPIPNLDPPSFKTTPSLPSTEGDPSSGLAGEIATHDHLVYAPHWYDIRVLYEKELWYPVSFNITELAKGSREMSSVTYFGKSGLTDNYTAQFATRVEQLAIFRPPHPETQTLDTAVTNIKNTPTPLLIGETGVPFDMNNQSAYEDGNVHNQLVMMNAICGAMERLMMNWTLWTLSLETDCLRNPDGSLASPFACGDGWNSEDFSVVTRDPAMTEVPLNPSRQNPAPPVNDNGHALTRGKLFGELYKGCRATGAWVRPYAPKTAGDPTSAEFDAHTAKYKMAYIASDGKTELARTTEVFVPVYHYMRRDVTLTWSVKRSTDASSSGSSGKKEQGEDTELEGRTHQFAASDDAPFRYRGDDGYVLLEYDIRQQMLRIQHDERAAGCIINVELSAKLEPSTAPWWGWRWMRILFSSFV</sequence>
<keyword evidence="8" id="KW-1185">Reference proteome</keyword>
<dbReference type="PANTHER" id="PTHR31308:SF5">
    <property type="entry name" value="ERGOSTERYL-BETA-GLUCOSIDASE"/>
    <property type="match status" value="1"/>
</dbReference>
<dbReference type="GO" id="GO:0016042">
    <property type="term" value="P:lipid catabolic process"/>
    <property type="evidence" value="ECO:0007669"/>
    <property type="project" value="UniProtKB-ARBA"/>
</dbReference>
<evidence type="ECO:0000259" key="6">
    <source>
        <dbReference type="Pfam" id="PF18564"/>
    </source>
</evidence>
<gene>
    <name evidence="7" type="ORF">Dda_8158</name>
</gene>
<evidence type="ECO:0008006" key="9">
    <source>
        <dbReference type="Google" id="ProtNLM"/>
    </source>
</evidence>
<evidence type="ECO:0000256" key="3">
    <source>
        <dbReference type="ARBA" id="ARBA00023295"/>
    </source>
</evidence>
<protein>
    <recommendedName>
        <fullName evidence="9">Glycoside hydrolase family 5 protein</fullName>
    </recommendedName>
</protein>
<dbReference type="Proteomes" id="UP001221413">
    <property type="component" value="Unassembled WGS sequence"/>
</dbReference>
<proteinExistence type="inferred from homology"/>
<dbReference type="Gene3D" id="2.60.40.1180">
    <property type="entry name" value="Golgi alpha-mannosidase II"/>
    <property type="match status" value="1"/>
</dbReference>
<reference evidence="7" key="1">
    <citation type="submission" date="2023-01" db="EMBL/GenBank/DDBJ databases">
        <title>The chitinases involved in constricting ring structure development in the nematode-trapping fungus Drechslerella dactyloides.</title>
        <authorList>
            <person name="Wang R."/>
            <person name="Zhang L."/>
            <person name="Tang P."/>
            <person name="Li S."/>
            <person name="Liang L."/>
        </authorList>
    </citation>
    <scope>NUCLEOTIDE SEQUENCE</scope>
    <source>
        <strain evidence="7">YMF1.00031</strain>
    </source>
</reference>
<organism evidence="7 8">
    <name type="scientific">Drechslerella dactyloides</name>
    <name type="common">Nematode-trapping fungus</name>
    <name type="synonym">Arthrobotrys dactyloides</name>
    <dbReference type="NCBI Taxonomy" id="74499"/>
    <lineage>
        <taxon>Eukaryota</taxon>
        <taxon>Fungi</taxon>
        <taxon>Dikarya</taxon>
        <taxon>Ascomycota</taxon>
        <taxon>Pezizomycotina</taxon>
        <taxon>Orbiliomycetes</taxon>
        <taxon>Orbiliales</taxon>
        <taxon>Orbiliaceae</taxon>
        <taxon>Drechslerella</taxon>
    </lineage>
</organism>
<dbReference type="Gene3D" id="3.20.20.80">
    <property type="entry name" value="Glycosidases"/>
    <property type="match status" value="2"/>
</dbReference>